<dbReference type="InterPro" id="IPR029149">
    <property type="entry name" value="Creatin/AminoP/Spt16_N"/>
</dbReference>
<comment type="catalytic activity">
    <reaction evidence="1">
        <text>Release of any N-terminal amino acid, including proline, that is linked to proline, even from a dipeptide or tripeptide.</text>
        <dbReference type="EC" id="3.4.11.9"/>
    </reaction>
</comment>
<dbReference type="GO" id="GO:0006508">
    <property type="term" value="P:proteolysis"/>
    <property type="evidence" value="ECO:0007669"/>
    <property type="project" value="UniProtKB-KW"/>
</dbReference>
<feature type="domain" description="Aminopeptidase P N-terminal" evidence="14">
    <location>
        <begin position="1"/>
        <end position="131"/>
    </location>
</feature>
<evidence type="ECO:0000256" key="1">
    <source>
        <dbReference type="ARBA" id="ARBA00001424"/>
    </source>
</evidence>
<dbReference type="PANTHER" id="PTHR43226:SF4">
    <property type="entry name" value="XAA-PRO AMINOPEPTIDASE 3"/>
    <property type="match status" value="1"/>
</dbReference>
<keyword evidence="5" id="KW-0645">Protease</keyword>
<dbReference type="GO" id="GO:0070006">
    <property type="term" value="F:metalloaminopeptidase activity"/>
    <property type="evidence" value="ECO:0007669"/>
    <property type="project" value="InterPro"/>
</dbReference>
<comment type="cofactor">
    <cofactor evidence="2">
        <name>Mn(2+)</name>
        <dbReference type="ChEBI" id="CHEBI:29035"/>
    </cofactor>
</comment>
<accession>A0A0K1EJC2</accession>
<dbReference type="SUPFAM" id="SSF55920">
    <property type="entry name" value="Creatinase/aminopeptidase"/>
    <property type="match status" value="1"/>
</dbReference>
<dbReference type="AlphaFoldDB" id="A0A0K1EJC2"/>
<proteinExistence type="inferred from homology"/>
<evidence type="ECO:0000313" key="16">
    <source>
        <dbReference type="Proteomes" id="UP000067626"/>
    </source>
</evidence>
<evidence type="ECO:0000256" key="3">
    <source>
        <dbReference type="ARBA" id="ARBA00008766"/>
    </source>
</evidence>
<dbReference type="PATRIC" id="fig|52.7.peg.5660"/>
<name>A0A0K1EJC2_CHOCO</name>
<dbReference type="Proteomes" id="UP000067626">
    <property type="component" value="Chromosome"/>
</dbReference>
<keyword evidence="7" id="KW-0378">Hydrolase</keyword>
<dbReference type="EC" id="3.4.11.9" evidence="4"/>
<evidence type="ECO:0000256" key="12">
    <source>
        <dbReference type="ARBA" id="ARBA00081411"/>
    </source>
</evidence>
<dbReference type="CDD" id="cd01087">
    <property type="entry name" value="Prolidase"/>
    <property type="match status" value="1"/>
</dbReference>
<dbReference type="InterPro" id="IPR000994">
    <property type="entry name" value="Pept_M24"/>
</dbReference>
<dbReference type="InterPro" id="IPR052433">
    <property type="entry name" value="X-Pro_dipept-like"/>
</dbReference>
<dbReference type="GO" id="GO:0005829">
    <property type="term" value="C:cytosol"/>
    <property type="evidence" value="ECO:0007669"/>
    <property type="project" value="TreeGrafter"/>
</dbReference>
<dbReference type="Gene3D" id="3.40.350.10">
    <property type="entry name" value="Creatinase/prolidase N-terminal domain"/>
    <property type="match status" value="1"/>
</dbReference>
<keyword evidence="8" id="KW-0482">Metalloprotease</keyword>
<evidence type="ECO:0000256" key="10">
    <source>
        <dbReference type="ARBA" id="ARBA00069363"/>
    </source>
</evidence>
<comment type="similarity">
    <text evidence="3 13">Belongs to the peptidase M24B family.</text>
</comment>
<reference evidence="15 16" key="1">
    <citation type="submission" date="2015-07" db="EMBL/GenBank/DDBJ databases">
        <title>Genome analysis of myxobacterium Chondromyces crocatus Cm c5 reveals a high potential for natural compound synthesis and the genetic basis for the loss of fruiting body formation.</title>
        <authorList>
            <person name="Zaburannyi N."/>
            <person name="Bunk B."/>
            <person name="Maier J."/>
            <person name="Overmann J."/>
            <person name="Mueller R."/>
        </authorList>
    </citation>
    <scope>NUCLEOTIDE SEQUENCE [LARGE SCALE GENOMIC DNA]</scope>
    <source>
        <strain evidence="15 16">Cm c5</strain>
    </source>
</reference>
<evidence type="ECO:0000256" key="7">
    <source>
        <dbReference type="ARBA" id="ARBA00022801"/>
    </source>
</evidence>
<dbReference type="PROSITE" id="PS00491">
    <property type="entry name" value="PROLINE_PEPTIDASE"/>
    <property type="match status" value="1"/>
</dbReference>
<keyword evidence="15" id="KW-0031">Aminopeptidase</keyword>
<keyword evidence="6 13" id="KW-0479">Metal-binding</keyword>
<dbReference type="OrthoDB" id="9806388at2"/>
<evidence type="ECO:0000256" key="9">
    <source>
        <dbReference type="ARBA" id="ARBA00023211"/>
    </source>
</evidence>
<evidence type="ECO:0000256" key="2">
    <source>
        <dbReference type="ARBA" id="ARBA00001936"/>
    </source>
</evidence>
<dbReference type="Gene3D" id="3.90.230.10">
    <property type="entry name" value="Creatinase/methionine aminopeptidase superfamily"/>
    <property type="match status" value="1"/>
</dbReference>
<evidence type="ECO:0000256" key="13">
    <source>
        <dbReference type="RuleBase" id="RU000590"/>
    </source>
</evidence>
<keyword evidence="16" id="KW-1185">Reference proteome</keyword>
<dbReference type="InterPro" id="IPR001131">
    <property type="entry name" value="Peptidase_M24B_aminopep-P_CS"/>
</dbReference>
<dbReference type="PANTHER" id="PTHR43226">
    <property type="entry name" value="XAA-PRO AMINOPEPTIDASE 3"/>
    <property type="match status" value="1"/>
</dbReference>
<evidence type="ECO:0000256" key="4">
    <source>
        <dbReference type="ARBA" id="ARBA00012574"/>
    </source>
</evidence>
<dbReference type="InterPro" id="IPR007865">
    <property type="entry name" value="Aminopep_P_N"/>
</dbReference>
<evidence type="ECO:0000313" key="15">
    <source>
        <dbReference type="EMBL" id="AKT40960.1"/>
    </source>
</evidence>
<dbReference type="STRING" id="52.CMC5_051170"/>
<evidence type="ECO:0000256" key="6">
    <source>
        <dbReference type="ARBA" id="ARBA00022723"/>
    </source>
</evidence>
<keyword evidence="9" id="KW-0464">Manganese</keyword>
<dbReference type="Pfam" id="PF05195">
    <property type="entry name" value="AMP_N"/>
    <property type="match status" value="1"/>
</dbReference>
<gene>
    <name evidence="15" type="ORF">CMC5_051170</name>
</gene>
<dbReference type="EMBL" id="CP012159">
    <property type="protein sequence ID" value="AKT40960.1"/>
    <property type="molecule type" value="Genomic_DNA"/>
</dbReference>
<protein>
    <recommendedName>
        <fullName evidence="10">Xaa-Pro aminopeptidase</fullName>
        <ecNumber evidence="4">3.4.11.9</ecNumber>
    </recommendedName>
    <alternativeName>
        <fullName evidence="11">Aminopeptidase P II</fullName>
    </alternativeName>
    <alternativeName>
        <fullName evidence="12">X-Pro aminopeptidase</fullName>
    </alternativeName>
</protein>
<dbReference type="KEGG" id="ccro:CMC5_051170"/>
<dbReference type="InterPro" id="IPR036005">
    <property type="entry name" value="Creatinase/aminopeptidase-like"/>
</dbReference>
<organism evidence="15 16">
    <name type="scientific">Chondromyces crocatus</name>
    <dbReference type="NCBI Taxonomy" id="52"/>
    <lineage>
        <taxon>Bacteria</taxon>
        <taxon>Pseudomonadati</taxon>
        <taxon>Myxococcota</taxon>
        <taxon>Polyangia</taxon>
        <taxon>Polyangiales</taxon>
        <taxon>Polyangiaceae</taxon>
        <taxon>Chondromyces</taxon>
    </lineage>
</organism>
<dbReference type="GO" id="GO:0030145">
    <property type="term" value="F:manganese ion binding"/>
    <property type="evidence" value="ECO:0007669"/>
    <property type="project" value="InterPro"/>
</dbReference>
<dbReference type="RefSeq" id="WP_050432812.1">
    <property type="nucleotide sequence ID" value="NZ_CP012159.1"/>
</dbReference>
<dbReference type="FunFam" id="3.90.230.10:FF:000002">
    <property type="entry name" value="Xaa-Pro aminopeptidase 3"/>
    <property type="match status" value="1"/>
</dbReference>
<sequence length="431" mass="48631">MEAFRERRRRVLAQLDGALLLFSMPVALRNDDVEHAYRQDSDFYYLSGFTEPESVLLLTTKHEEHEAILFVRPRDPAREIWDGERAGVDGAVVHHGFDVAYPIEALGDVLPRYLRGVRRLHHRLGFDRTNDDKVLQAIQAVRGRGRTPHVWPTEIVDPRTLLHEMRIVKSEHEIAAMDRAAEITRDAHVAAMRLAAPGRHEYELEAVMREVFRRSGAERVAYEPIVGSGPNATVLHYRANRRRMTDGELVLIDAGCEFGYYACDVTRTFPVNGVFSPAQRRIYEVVLEAQRAAIEATCPGVSVDRVHDVAVEVVSAGLIALGLLEGPLEKVLEERSHRRYYLHRTSHYLGMDVHDAGTYFAEGEPRPMLPGMVITIEPGLYIRHDAIDVPPEYRGIGVRIEDDALVTSEGNRVLTADIPRTIADVERACRG</sequence>
<dbReference type="SMART" id="SM01011">
    <property type="entry name" value="AMP_N"/>
    <property type="match status" value="1"/>
</dbReference>
<evidence type="ECO:0000256" key="11">
    <source>
        <dbReference type="ARBA" id="ARBA00075356"/>
    </source>
</evidence>
<dbReference type="Pfam" id="PF00557">
    <property type="entry name" value="Peptidase_M24"/>
    <property type="match status" value="1"/>
</dbReference>
<evidence type="ECO:0000256" key="5">
    <source>
        <dbReference type="ARBA" id="ARBA00022670"/>
    </source>
</evidence>
<evidence type="ECO:0000256" key="8">
    <source>
        <dbReference type="ARBA" id="ARBA00023049"/>
    </source>
</evidence>
<evidence type="ECO:0000259" key="14">
    <source>
        <dbReference type="SMART" id="SM01011"/>
    </source>
</evidence>
<dbReference type="SUPFAM" id="SSF53092">
    <property type="entry name" value="Creatinase/prolidase N-terminal domain"/>
    <property type="match status" value="1"/>
</dbReference>